<accession>X1MNG9</accession>
<dbReference type="PANTHER" id="PTHR43174:SF1">
    <property type="entry name" value="UDP-N-ACETYLGLUCOSAMINE 2-EPIMERASE"/>
    <property type="match status" value="1"/>
</dbReference>
<organism evidence="2">
    <name type="scientific">marine sediment metagenome</name>
    <dbReference type="NCBI Taxonomy" id="412755"/>
    <lineage>
        <taxon>unclassified sequences</taxon>
        <taxon>metagenomes</taxon>
        <taxon>ecological metagenomes</taxon>
    </lineage>
</organism>
<dbReference type="InterPro" id="IPR003331">
    <property type="entry name" value="UDP_GlcNAc_Epimerase_2_dom"/>
</dbReference>
<comment type="caution">
    <text evidence="2">The sequence shown here is derived from an EMBL/GenBank/DDBJ whole genome shotgun (WGS) entry which is preliminary data.</text>
</comment>
<dbReference type="EMBL" id="BARV01032291">
    <property type="protein sequence ID" value="GAI33192.1"/>
    <property type="molecule type" value="Genomic_DNA"/>
</dbReference>
<reference evidence="2" key="1">
    <citation type="journal article" date="2014" name="Front. Microbiol.">
        <title>High frequency of phylogenetically diverse reductive dehalogenase-homologous genes in deep subseafloor sedimentary metagenomes.</title>
        <authorList>
            <person name="Kawai M."/>
            <person name="Futagami T."/>
            <person name="Toyoda A."/>
            <person name="Takaki Y."/>
            <person name="Nishi S."/>
            <person name="Hori S."/>
            <person name="Arai W."/>
            <person name="Tsubouchi T."/>
            <person name="Morono Y."/>
            <person name="Uchiyama I."/>
            <person name="Ito T."/>
            <person name="Fujiyama A."/>
            <person name="Inagaki F."/>
            <person name="Takami H."/>
        </authorList>
    </citation>
    <scope>NUCLEOTIDE SEQUENCE</scope>
    <source>
        <strain evidence="2">Expedition CK06-06</strain>
    </source>
</reference>
<dbReference type="SUPFAM" id="SSF53756">
    <property type="entry name" value="UDP-Glycosyltransferase/glycogen phosphorylase"/>
    <property type="match status" value="1"/>
</dbReference>
<dbReference type="Gene3D" id="3.40.50.2000">
    <property type="entry name" value="Glycogen Phosphorylase B"/>
    <property type="match status" value="2"/>
</dbReference>
<sequence length="250" mass="28741">MDKVFFKQLELPEAKYNLDVGSGSHAEETGRMLIGIEKILLREKPDTVLVEGDTNTVLAGALAASKLHIKVGHVEAGLRSYDKRMPEEINRILTDHISDYLFAPTEKAREILLREGISEDKIFLTGNTIVDAVYQNLEIANKKQYIFFIHSKVLKDEPYTVYLNHKRIFDYVEDTCRTFANIVDNFKPGEVYNIGGRQEWEHEIKYISDLILKYLGNDDSKVTYKEAEPFTTKVKKINFSKAIRDLNHNP</sequence>
<evidence type="ECO:0000259" key="1">
    <source>
        <dbReference type="Pfam" id="PF02350"/>
    </source>
</evidence>
<dbReference type="Pfam" id="PF02350">
    <property type="entry name" value="Epimerase_2"/>
    <property type="match status" value="1"/>
</dbReference>
<evidence type="ECO:0000313" key="2">
    <source>
        <dbReference type="EMBL" id="GAI33192.1"/>
    </source>
</evidence>
<feature type="domain" description="UDP-N-acetylglucosamine 2-epimerase" evidence="1">
    <location>
        <begin position="1"/>
        <end position="186"/>
    </location>
</feature>
<gene>
    <name evidence="2" type="ORF">S06H3_50943</name>
</gene>
<dbReference type="InterPro" id="IPR036291">
    <property type="entry name" value="NAD(P)-bd_dom_sf"/>
</dbReference>
<protein>
    <recommendedName>
        <fullName evidence="1">UDP-N-acetylglucosamine 2-epimerase domain-containing protein</fullName>
    </recommendedName>
</protein>
<dbReference type="AlphaFoldDB" id="X1MNG9"/>
<dbReference type="SUPFAM" id="SSF51735">
    <property type="entry name" value="NAD(P)-binding Rossmann-fold domains"/>
    <property type="match status" value="1"/>
</dbReference>
<dbReference type="PANTHER" id="PTHR43174">
    <property type="entry name" value="UDP-N-ACETYLGLUCOSAMINE 2-EPIMERASE"/>
    <property type="match status" value="1"/>
</dbReference>
<feature type="non-terminal residue" evidence="2">
    <location>
        <position position="250"/>
    </location>
</feature>
<proteinExistence type="predicted"/>
<name>X1MNG9_9ZZZZ</name>
<dbReference type="InterPro" id="IPR029767">
    <property type="entry name" value="WecB-like"/>
</dbReference>